<evidence type="ECO:0000259" key="9">
    <source>
        <dbReference type="Pfam" id="PF00408"/>
    </source>
</evidence>
<feature type="binding site" description="via phosphate group" evidence="6">
    <location>
        <position position="101"/>
    </location>
    <ligand>
        <name>Mg(2+)</name>
        <dbReference type="ChEBI" id="CHEBI:18420"/>
    </ligand>
</feature>
<reference evidence="13 14" key="1">
    <citation type="submission" date="2019-01" db="EMBL/GenBank/DDBJ databases">
        <title>Insights into ecological role of a new deltaproteobacterial order Candidatus Sinidesulfobacterales (Sva0485) by metagenomics and metatranscriptomics.</title>
        <authorList>
            <person name="Tan S."/>
            <person name="Liu J."/>
            <person name="Fang Y."/>
            <person name="Hedlund B.P."/>
            <person name="Lian Z.H."/>
            <person name="Huang L.Y."/>
            <person name="Li J.T."/>
            <person name="Huang L.N."/>
            <person name="Li W.J."/>
            <person name="Jiang H.C."/>
            <person name="Dong H.L."/>
            <person name="Shu W.S."/>
        </authorList>
    </citation>
    <scope>NUCLEOTIDE SEQUENCE [LARGE SCALE GENOMIC DNA]</scope>
    <source>
        <strain evidence="13">AP3</strain>
    </source>
</reference>
<comment type="cofactor">
    <cofactor evidence="6">
        <name>Mg(2+)</name>
        <dbReference type="ChEBI" id="CHEBI:18420"/>
    </cofactor>
    <text evidence="6">Binds 1 Mg(2+) ion per subunit.</text>
</comment>
<evidence type="ECO:0000313" key="13">
    <source>
        <dbReference type="EMBL" id="RZD14619.1"/>
    </source>
</evidence>
<evidence type="ECO:0000256" key="8">
    <source>
        <dbReference type="RuleBase" id="RU004327"/>
    </source>
</evidence>
<dbReference type="Pfam" id="PF02879">
    <property type="entry name" value="PGM_PMM_II"/>
    <property type="match status" value="1"/>
</dbReference>
<dbReference type="GO" id="GO:0005975">
    <property type="term" value="P:carbohydrate metabolic process"/>
    <property type="evidence" value="ECO:0007669"/>
    <property type="project" value="InterPro"/>
</dbReference>
<dbReference type="InterPro" id="IPR005844">
    <property type="entry name" value="A-D-PHexomutase_a/b/a-I"/>
</dbReference>
<dbReference type="InterPro" id="IPR005841">
    <property type="entry name" value="Alpha-D-phosphohexomutase_SF"/>
</dbReference>
<dbReference type="FunFam" id="3.40.120.10:FF:000001">
    <property type="entry name" value="Phosphoglucosamine mutase"/>
    <property type="match status" value="1"/>
</dbReference>
<proteinExistence type="inferred from homology"/>
<dbReference type="InterPro" id="IPR006352">
    <property type="entry name" value="GlmM_bact"/>
</dbReference>
<comment type="similarity">
    <text evidence="1 6 7">Belongs to the phosphohexose mutase family.</text>
</comment>
<evidence type="ECO:0000259" key="11">
    <source>
        <dbReference type="Pfam" id="PF02879"/>
    </source>
</evidence>
<feature type="binding site" evidence="6">
    <location>
        <position position="245"/>
    </location>
    <ligand>
        <name>Mg(2+)</name>
        <dbReference type="ChEBI" id="CHEBI:18420"/>
    </ligand>
</feature>
<dbReference type="PRINTS" id="PR00509">
    <property type="entry name" value="PGMPMM"/>
</dbReference>
<evidence type="ECO:0000313" key="14">
    <source>
        <dbReference type="Proteomes" id="UP000320813"/>
    </source>
</evidence>
<feature type="active site" description="Phosphoserine intermediate" evidence="6">
    <location>
        <position position="101"/>
    </location>
</feature>
<dbReference type="PROSITE" id="PS00710">
    <property type="entry name" value="PGM_PMM"/>
    <property type="match status" value="1"/>
</dbReference>
<dbReference type="GO" id="GO:0005829">
    <property type="term" value="C:cytosol"/>
    <property type="evidence" value="ECO:0007669"/>
    <property type="project" value="TreeGrafter"/>
</dbReference>
<evidence type="ECO:0000259" key="12">
    <source>
        <dbReference type="Pfam" id="PF02880"/>
    </source>
</evidence>
<dbReference type="Pfam" id="PF02880">
    <property type="entry name" value="PGM_PMM_III"/>
    <property type="match status" value="1"/>
</dbReference>
<dbReference type="PANTHER" id="PTHR42946">
    <property type="entry name" value="PHOSPHOHEXOSE MUTASE"/>
    <property type="match status" value="1"/>
</dbReference>
<comment type="catalytic activity">
    <reaction evidence="6 8">
        <text>alpha-D-glucosamine 1-phosphate = D-glucosamine 6-phosphate</text>
        <dbReference type="Rhea" id="RHEA:23424"/>
        <dbReference type="ChEBI" id="CHEBI:58516"/>
        <dbReference type="ChEBI" id="CHEBI:58725"/>
        <dbReference type="EC" id="5.4.2.10"/>
    </reaction>
</comment>
<evidence type="ECO:0000256" key="2">
    <source>
        <dbReference type="ARBA" id="ARBA00022553"/>
    </source>
</evidence>
<sequence>MRKLFGTDGVRGQANRHPLTSEVALKLGMALVSVLKSRGKKLKIVIGKDTRISGYMLETALSSGICAMGSDVYLVGPMPTPGVAFITSSMRADAGVVISASHNPFYDNGIKFFDSNGCKFDDEIEQRIEELFFSSMKGLEEAGPTGINIGKAHRIDDAIGRYVIFAKLSFPKNLTLGGLKMVIDCANGATYKAAPEVFGELGASVILDSVNPDGLNINENCGSMHPQNLSSLVKKNGADIGIAFDGDGDRVIFSDENGDILLGDEFLAICSLYMKEEGLLKSNGIVTTPMSNIALELLLKKNGIKTIYADVGDRYIMEKMLKNGYNLGGEQSGHIIFLDDINTGDGIISALKLLAVMVKSGLPLSQLRKIFVPYPQTLFNIDVPYKKDIAELPKVSEKIAYFTEILKDRGRIFVRYSGTQNYLRVLVEGEDYDEINKIGLEIKEEIEKYFKNNNSI</sequence>
<dbReference type="HAMAP" id="MF_01554_B">
    <property type="entry name" value="GlmM_B"/>
    <property type="match status" value="1"/>
</dbReference>
<evidence type="ECO:0000256" key="7">
    <source>
        <dbReference type="RuleBase" id="RU004326"/>
    </source>
</evidence>
<dbReference type="SUPFAM" id="SSF55957">
    <property type="entry name" value="Phosphoglucomutase, C-terminal domain"/>
    <property type="match status" value="1"/>
</dbReference>
<feature type="binding site" evidence="6">
    <location>
        <position position="249"/>
    </location>
    <ligand>
        <name>Mg(2+)</name>
        <dbReference type="ChEBI" id="CHEBI:18420"/>
    </ligand>
</feature>
<dbReference type="NCBIfam" id="NF008139">
    <property type="entry name" value="PRK10887.1"/>
    <property type="match status" value="1"/>
</dbReference>
<name>A0A519BBG3_9DELT</name>
<evidence type="ECO:0000256" key="4">
    <source>
        <dbReference type="ARBA" id="ARBA00022842"/>
    </source>
</evidence>
<accession>A0A519BBG3</accession>
<keyword evidence="5 6" id="KW-0413">Isomerase</keyword>
<dbReference type="SUPFAM" id="SSF53738">
    <property type="entry name" value="Phosphoglucomutase, first 3 domains"/>
    <property type="match status" value="3"/>
</dbReference>
<evidence type="ECO:0000256" key="5">
    <source>
        <dbReference type="ARBA" id="ARBA00023235"/>
    </source>
</evidence>
<feature type="domain" description="Alpha-D-phosphohexomutase alpha/beta/alpha" evidence="12">
    <location>
        <begin position="263"/>
        <end position="369"/>
    </location>
</feature>
<dbReference type="InterPro" id="IPR005845">
    <property type="entry name" value="A-D-PHexomutase_a/b/a-II"/>
</dbReference>
<comment type="function">
    <text evidence="6 8">Catalyzes the conversion of glucosamine-6-phosphate to glucosamine-1-phosphate.</text>
</comment>
<keyword evidence="3 6" id="KW-0479">Metal-binding</keyword>
<feature type="domain" description="Alpha-D-phosphohexomutase alpha/beta/alpha" evidence="10">
    <location>
        <begin position="2"/>
        <end position="135"/>
    </location>
</feature>
<dbReference type="EC" id="5.4.2.10" evidence="6 8"/>
<dbReference type="NCBIfam" id="TIGR01455">
    <property type="entry name" value="glmM"/>
    <property type="match status" value="1"/>
</dbReference>
<dbReference type="InterPro" id="IPR016066">
    <property type="entry name" value="A-D-PHexomutase_CS"/>
</dbReference>
<dbReference type="GO" id="GO:0006048">
    <property type="term" value="P:UDP-N-acetylglucosamine biosynthetic process"/>
    <property type="evidence" value="ECO:0007669"/>
    <property type="project" value="TreeGrafter"/>
</dbReference>
<dbReference type="EMBL" id="SGBD01000002">
    <property type="protein sequence ID" value="RZD14619.1"/>
    <property type="molecule type" value="Genomic_DNA"/>
</dbReference>
<feature type="domain" description="Alpha-D-phosphohexomutase C-terminal" evidence="9">
    <location>
        <begin position="378"/>
        <end position="442"/>
    </location>
</feature>
<dbReference type="Gene3D" id="3.30.310.50">
    <property type="entry name" value="Alpha-D-phosphohexomutase, C-terminal domain"/>
    <property type="match status" value="1"/>
</dbReference>
<evidence type="ECO:0000259" key="10">
    <source>
        <dbReference type="Pfam" id="PF02878"/>
    </source>
</evidence>
<feature type="modified residue" description="Phosphoserine" evidence="6">
    <location>
        <position position="101"/>
    </location>
</feature>
<comment type="PTM">
    <text evidence="6">Activated by phosphorylation.</text>
</comment>
<dbReference type="InterPro" id="IPR050060">
    <property type="entry name" value="Phosphoglucosamine_mutase"/>
</dbReference>
<organism evidence="13 14">
    <name type="scientific">Candidatus Acidulodesulfobacterium ferriphilum</name>
    <dbReference type="NCBI Taxonomy" id="2597223"/>
    <lineage>
        <taxon>Bacteria</taxon>
        <taxon>Deltaproteobacteria</taxon>
        <taxon>Candidatus Acidulodesulfobacterales</taxon>
        <taxon>Candidatus Acidulodesulfobacterium</taxon>
    </lineage>
</organism>
<dbReference type="GO" id="GO:0008966">
    <property type="term" value="F:phosphoglucosamine mutase activity"/>
    <property type="evidence" value="ECO:0007669"/>
    <property type="project" value="UniProtKB-UniRule"/>
</dbReference>
<feature type="binding site" evidence="6">
    <location>
        <position position="247"/>
    </location>
    <ligand>
        <name>Mg(2+)</name>
        <dbReference type="ChEBI" id="CHEBI:18420"/>
    </ligand>
</feature>
<gene>
    <name evidence="6" type="primary">glmM</name>
    <name evidence="13" type="ORF">EVJ47_05485</name>
</gene>
<keyword evidence="4 6" id="KW-0460">Magnesium</keyword>
<dbReference type="Pfam" id="PF02878">
    <property type="entry name" value="PGM_PMM_I"/>
    <property type="match status" value="1"/>
</dbReference>
<dbReference type="Pfam" id="PF00408">
    <property type="entry name" value="PGM_PMM_IV"/>
    <property type="match status" value="1"/>
</dbReference>
<dbReference type="PANTHER" id="PTHR42946:SF1">
    <property type="entry name" value="PHOSPHOGLUCOMUTASE (ALPHA-D-GLUCOSE-1,6-BISPHOSPHATE-DEPENDENT)"/>
    <property type="match status" value="1"/>
</dbReference>
<dbReference type="InterPro" id="IPR005843">
    <property type="entry name" value="A-D-PHexomutase_C"/>
</dbReference>
<protein>
    <recommendedName>
        <fullName evidence="6 8">Phosphoglucosamine mutase</fullName>
        <ecNumber evidence="6 8">5.4.2.10</ecNumber>
    </recommendedName>
</protein>
<dbReference type="InterPro" id="IPR016055">
    <property type="entry name" value="A-D-PHexomutase_a/b/a-I/II/III"/>
</dbReference>
<dbReference type="Gene3D" id="3.40.120.10">
    <property type="entry name" value="Alpha-D-Glucose-1,6-Bisphosphate, subunit A, domain 3"/>
    <property type="match status" value="3"/>
</dbReference>
<dbReference type="InterPro" id="IPR036900">
    <property type="entry name" value="A-D-PHexomutase_C_sf"/>
</dbReference>
<keyword evidence="2 6" id="KW-0597">Phosphoprotein</keyword>
<dbReference type="AlphaFoldDB" id="A0A519BBG3"/>
<dbReference type="Proteomes" id="UP000320813">
    <property type="component" value="Unassembled WGS sequence"/>
</dbReference>
<dbReference type="GO" id="GO:0000287">
    <property type="term" value="F:magnesium ion binding"/>
    <property type="evidence" value="ECO:0007669"/>
    <property type="project" value="UniProtKB-UniRule"/>
</dbReference>
<dbReference type="FunFam" id="3.40.120.10:FF:000003">
    <property type="entry name" value="Phosphoglucosamine mutase"/>
    <property type="match status" value="1"/>
</dbReference>
<dbReference type="GO" id="GO:0004615">
    <property type="term" value="F:phosphomannomutase activity"/>
    <property type="evidence" value="ECO:0007669"/>
    <property type="project" value="TreeGrafter"/>
</dbReference>
<evidence type="ECO:0000256" key="6">
    <source>
        <dbReference type="HAMAP-Rule" id="MF_01554"/>
    </source>
</evidence>
<dbReference type="GO" id="GO:0009252">
    <property type="term" value="P:peptidoglycan biosynthetic process"/>
    <property type="evidence" value="ECO:0007669"/>
    <property type="project" value="TreeGrafter"/>
</dbReference>
<feature type="domain" description="Alpha-D-phosphohexomutase alpha/beta/alpha" evidence="11">
    <location>
        <begin position="171"/>
        <end position="258"/>
    </location>
</feature>
<evidence type="ECO:0000256" key="3">
    <source>
        <dbReference type="ARBA" id="ARBA00022723"/>
    </source>
</evidence>
<comment type="caution">
    <text evidence="13">The sequence shown here is derived from an EMBL/GenBank/DDBJ whole genome shotgun (WGS) entry which is preliminary data.</text>
</comment>
<evidence type="ECO:0000256" key="1">
    <source>
        <dbReference type="ARBA" id="ARBA00010231"/>
    </source>
</evidence>
<dbReference type="InterPro" id="IPR005846">
    <property type="entry name" value="A-D-PHexomutase_a/b/a-III"/>
</dbReference>
<dbReference type="CDD" id="cd05802">
    <property type="entry name" value="GlmM"/>
    <property type="match status" value="1"/>
</dbReference>